<accession>A0A9X4QKZ7</accession>
<protein>
    <recommendedName>
        <fullName evidence="1">OLD protein-like TOPRIM domain-containing protein</fullName>
    </recommendedName>
</protein>
<organism evidence="2 3">
    <name type="scientific">Cohnella ginsengisoli</name>
    <dbReference type="NCBI Taxonomy" id="425004"/>
    <lineage>
        <taxon>Bacteria</taxon>
        <taxon>Bacillati</taxon>
        <taxon>Bacillota</taxon>
        <taxon>Bacilli</taxon>
        <taxon>Bacillales</taxon>
        <taxon>Paenibacillaceae</taxon>
        <taxon>Cohnella</taxon>
    </lineage>
</organism>
<name>A0A9X4QKZ7_9BACL</name>
<keyword evidence="3" id="KW-1185">Reference proteome</keyword>
<feature type="domain" description="OLD protein-like TOPRIM" evidence="1">
    <location>
        <begin position="16"/>
        <end position="55"/>
    </location>
</feature>
<evidence type="ECO:0000259" key="1">
    <source>
        <dbReference type="Pfam" id="PF20469"/>
    </source>
</evidence>
<gene>
    <name evidence="2" type="ORF">OMP38_03250</name>
</gene>
<dbReference type="InterPro" id="IPR034139">
    <property type="entry name" value="TOPRIM_OLD"/>
</dbReference>
<sequence length="222" mass="24739">MFPALGLAYTFLSDVYDFDRVGVSVINAGGKNNIKALIQLLGNFNIPSVAVIDYDSKDKKHEKELEQIKAVTDNLYELPRHVDMGDIEGFVCLNAPIGELASFLEEILPAERVDDLISEMQGIARTIDGDRADQIKFIREAEAGLAACILLVESLPDAEFRVRKALAGGFRKVKGRTTGRLIGERFWMHFPSEFIEKTLDHVIKLAGYEIIFADEGTEDEMS</sequence>
<evidence type="ECO:0000313" key="2">
    <source>
        <dbReference type="EMBL" id="MDG0789980.1"/>
    </source>
</evidence>
<dbReference type="AlphaFoldDB" id="A0A9X4QKZ7"/>
<dbReference type="EMBL" id="JAPDHZ010000002">
    <property type="protein sequence ID" value="MDG0789980.1"/>
    <property type="molecule type" value="Genomic_DNA"/>
</dbReference>
<comment type="caution">
    <text evidence="2">The sequence shown here is derived from an EMBL/GenBank/DDBJ whole genome shotgun (WGS) entry which is preliminary data.</text>
</comment>
<dbReference type="Pfam" id="PF20469">
    <property type="entry name" value="OLD-like_TOPRIM"/>
    <property type="match status" value="1"/>
</dbReference>
<reference evidence="2 3" key="1">
    <citation type="submission" date="2022-10" db="EMBL/GenBank/DDBJ databases">
        <title>Comparative genomic analysis of Cohnella hashimotonis sp. nov., isolated from the International Space Station.</title>
        <authorList>
            <person name="Simpson A."/>
            <person name="Venkateswaran K."/>
        </authorList>
    </citation>
    <scope>NUCLEOTIDE SEQUENCE [LARGE SCALE GENOMIC DNA]</scope>
    <source>
        <strain evidence="2 3">DSM 18997</strain>
    </source>
</reference>
<proteinExistence type="predicted"/>
<evidence type="ECO:0000313" key="3">
    <source>
        <dbReference type="Proteomes" id="UP001153387"/>
    </source>
</evidence>
<dbReference type="Proteomes" id="UP001153387">
    <property type="component" value="Unassembled WGS sequence"/>
</dbReference>